<feature type="compositionally biased region" description="Polar residues" evidence="1">
    <location>
        <begin position="1"/>
        <end position="18"/>
    </location>
</feature>
<evidence type="ECO:0000256" key="1">
    <source>
        <dbReference type="SAM" id="MobiDB-lite"/>
    </source>
</evidence>
<comment type="caution">
    <text evidence="2">The sequence shown here is derived from an EMBL/GenBank/DDBJ whole genome shotgun (WGS) entry which is preliminary data.</text>
</comment>
<name>A0AAV7PEQ0_PLEWA</name>
<keyword evidence="3" id="KW-1185">Reference proteome</keyword>
<reference evidence="2" key="1">
    <citation type="journal article" date="2022" name="bioRxiv">
        <title>Sequencing and chromosome-scale assembly of the giantPleurodeles waltlgenome.</title>
        <authorList>
            <person name="Brown T."/>
            <person name="Elewa A."/>
            <person name="Iarovenko S."/>
            <person name="Subramanian E."/>
            <person name="Araus A.J."/>
            <person name="Petzold A."/>
            <person name="Susuki M."/>
            <person name="Suzuki K.-i.T."/>
            <person name="Hayashi T."/>
            <person name="Toyoda A."/>
            <person name="Oliveira C."/>
            <person name="Osipova E."/>
            <person name="Leigh N.D."/>
            <person name="Simon A."/>
            <person name="Yun M.H."/>
        </authorList>
    </citation>
    <scope>NUCLEOTIDE SEQUENCE</scope>
    <source>
        <strain evidence="2">20211129_DDA</strain>
        <tissue evidence="2">Liver</tissue>
    </source>
</reference>
<sequence length="76" mass="8530">MHTALARSSSENASGSRKNTGKKTEEIPYGKYLGCFLGFIVKWHVEEESVRHPCTMQQNKNPKRGVVVEINSAPRL</sequence>
<dbReference type="EMBL" id="JANPWB010000011">
    <property type="protein sequence ID" value="KAJ1123755.1"/>
    <property type="molecule type" value="Genomic_DNA"/>
</dbReference>
<protein>
    <submittedName>
        <fullName evidence="2">Uncharacterized protein</fullName>
    </submittedName>
</protein>
<accession>A0AAV7PEQ0</accession>
<evidence type="ECO:0000313" key="3">
    <source>
        <dbReference type="Proteomes" id="UP001066276"/>
    </source>
</evidence>
<dbReference type="Proteomes" id="UP001066276">
    <property type="component" value="Chromosome 7"/>
</dbReference>
<gene>
    <name evidence="2" type="ORF">NDU88_002222</name>
</gene>
<dbReference type="AlphaFoldDB" id="A0AAV7PEQ0"/>
<organism evidence="2 3">
    <name type="scientific">Pleurodeles waltl</name>
    <name type="common">Iberian ribbed newt</name>
    <dbReference type="NCBI Taxonomy" id="8319"/>
    <lineage>
        <taxon>Eukaryota</taxon>
        <taxon>Metazoa</taxon>
        <taxon>Chordata</taxon>
        <taxon>Craniata</taxon>
        <taxon>Vertebrata</taxon>
        <taxon>Euteleostomi</taxon>
        <taxon>Amphibia</taxon>
        <taxon>Batrachia</taxon>
        <taxon>Caudata</taxon>
        <taxon>Salamandroidea</taxon>
        <taxon>Salamandridae</taxon>
        <taxon>Pleurodelinae</taxon>
        <taxon>Pleurodeles</taxon>
    </lineage>
</organism>
<proteinExistence type="predicted"/>
<feature type="region of interest" description="Disordered" evidence="1">
    <location>
        <begin position="1"/>
        <end position="23"/>
    </location>
</feature>
<evidence type="ECO:0000313" key="2">
    <source>
        <dbReference type="EMBL" id="KAJ1123755.1"/>
    </source>
</evidence>